<feature type="domain" description="Ig-like" evidence="8">
    <location>
        <begin position="2592"/>
        <end position="2679"/>
    </location>
</feature>
<evidence type="ECO:0000313" key="9">
    <source>
        <dbReference type="EMBL" id="CAF1031781.1"/>
    </source>
</evidence>
<feature type="region of interest" description="Disordered" evidence="6">
    <location>
        <begin position="587"/>
        <end position="610"/>
    </location>
</feature>
<keyword evidence="5" id="KW-0393">Immunoglobulin domain</keyword>
<feature type="domain" description="Ig-like" evidence="8">
    <location>
        <begin position="1078"/>
        <end position="1155"/>
    </location>
</feature>
<dbReference type="EMBL" id="CAJNOO010000778">
    <property type="protein sequence ID" value="CAF1031781.1"/>
    <property type="molecule type" value="Genomic_DNA"/>
</dbReference>
<dbReference type="InterPro" id="IPR013783">
    <property type="entry name" value="Ig-like_fold"/>
</dbReference>
<dbReference type="OrthoDB" id="9355041at2759"/>
<feature type="domain" description="Ig-like" evidence="8">
    <location>
        <begin position="1852"/>
        <end position="1939"/>
    </location>
</feature>
<feature type="domain" description="Ig-like" evidence="8">
    <location>
        <begin position="690"/>
        <end position="778"/>
    </location>
</feature>
<keyword evidence="4" id="KW-1015">Disulfide bond</keyword>
<dbReference type="InterPro" id="IPR000719">
    <property type="entry name" value="Prot_kinase_dom"/>
</dbReference>
<dbReference type="SMART" id="SM00409">
    <property type="entry name" value="IG"/>
    <property type="match status" value="29"/>
</dbReference>
<feature type="region of interest" description="Disordered" evidence="6">
    <location>
        <begin position="1180"/>
        <end position="1745"/>
    </location>
</feature>
<evidence type="ECO:0000256" key="4">
    <source>
        <dbReference type="ARBA" id="ARBA00023157"/>
    </source>
</evidence>
<reference evidence="9" key="1">
    <citation type="submission" date="2021-02" db="EMBL/GenBank/DDBJ databases">
        <authorList>
            <person name="Nowell W R."/>
        </authorList>
    </citation>
    <scope>NUCLEOTIDE SEQUENCE</scope>
</reference>
<dbReference type="InterPro" id="IPR011009">
    <property type="entry name" value="Kinase-like_dom_sf"/>
</dbReference>
<evidence type="ECO:0000259" key="7">
    <source>
        <dbReference type="PROSITE" id="PS50011"/>
    </source>
</evidence>
<dbReference type="InterPro" id="IPR003598">
    <property type="entry name" value="Ig_sub2"/>
</dbReference>
<name>A0A814J7I7_9BILA</name>
<evidence type="ECO:0000256" key="3">
    <source>
        <dbReference type="ARBA" id="ARBA00022553"/>
    </source>
</evidence>
<feature type="domain" description="Ig-like" evidence="8">
    <location>
        <begin position="2862"/>
        <end position="2961"/>
    </location>
</feature>
<proteinExistence type="predicted"/>
<evidence type="ECO:0000313" key="10">
    <source>
        <dbReference type="Proteomes" id="UP000663882"/>
    </source>
</evidence>
<dbReference type="GO" id="GO:0004672">
    <property type="term" value="F:protein kinase activity"/>
    <property type="evidence" value="ECO:0007669"/>
    <property type="project" value="InterPro"/>
</dbReference>
<feature type="domain" description="Ig-like" evidence="8">
    <location>
        <begin position="2777"/>
        <end position="2855"/>
    </location>
</feature>
<gene>
    <name evidence="9" type="ORF">RFH988_LOCUS15753</name>
</gene>
<sequence>MDILSHLHDLNILQLYDAYETDKMLAIGLDKHIVHLDIKSDNVSIDDRHGSICVQLLGFSNAHHLTGSTNKLIIHRYPISLHTDIWNIGILTYLLLDSQTPIIDSNDFETLQNIRVYSRQLHDREYRRTLTRTLPTISDIASMKGDLESDGDEREKNYNDKYLQTRARWTSRKVSFDEYDHAIHHRPSSADEEHLTSSSYLLSMADANFAIRMGGYRRSSYQNRYASSEYLSALPVAPVERFPARDTVKKRLHRRTSKSPAHGYGLSAKYGSTSRLSPFSAGITRAPTFTREFQAQGLATVFKEKLVDKSFIIDNDRIEFAQDEDGPYTLTIIHCQISDIGIYCCVARNLYDATSYLLDRPQPPIVIEISSTEAYLEPKKKPELPVHEVEETSTVTLTIEKPQATKPEEVVLLKDGKELKPSEHVKITPTTQTTTEVQIIKVKPEDEGDYTVKVKDVEQPLVRLKVHPKPVIRQEMQLPKTRFNEKETLTIVCQFDGTPEEPFIFLHNDEPIVPDSRVTTTVEDNKYTIVVKDLRPEEDEGVYTLKSDHLILDTPSITVAPTENKPETETTTVEEQTITITTEKPETKPMIEEEKPEPKKKPELPVHEVEETSTVTLTIEKPQATKPEEVVLLKDGKELKPSEHVKITPTTQTTTEVQIIKVKPEDEGDYTVKVKDVEQPLVRLKVHPKPVIRQEMQIPKTRFNEKETLTIVCQFDGTPEEPFIFLHNDEPIVPDSRVTTTVEDNKYTIVVKDLRPEEDEGVYTLKSDHLILDTPSITVVPEEKKPETETTIIKEETVTIEIPETPTVEVVEETIEEKPKPPVEQPLVSEEETVTVEIKPKESVPEAIVEKPTIEEIPKEEEEKTYRSELELQIVRAPAGDTITLRIPDSKTTERNEINLYLNNQPITTLNKEDSRITIEKDGETDNYVVISDVKPEDAGRYTAEFNGKLQPLCMLEVTEPRLKKSEAQIPLKEVVVEEVVEEEEIKPAEIPTYEVVEGNSINLKIEKPRDTDMKKIFLLQNDKKLEPSTRLTIKPISSTTIEIIIENVKPNDEGTYSIQFGNQPTEKLMILKVLPKPVIHDSLQLPKDVFDEGETLTIQCEFDKKPDEPLVWKLNNIPLSQLKDDRVTMEITDDGKSYILTIKDLRPKDHEGVYKLENSHLVLETPFIRVIENVQEEEEETTILVEDEETESIELQRKPKKEEAEEKPETVTQPTVLEEGKPTPVEEEKPKPVEKEKPKPAEEEAPKPVEEEKPKPVEEEKPKPVEEEKPKPAAEEKPKPVEEEKPKLVEEEKPKPTEEEKPKPVEEEKPKPAEEEKPKPIEEEKPKPAEEEKPKPTEEEKPKLVEEKPKPVEEEKPKPVEEEKPKPAEEEKPKPTEEETPKPVEEEKPKPAEEEKPKPAEEKKPKPAEEEKPKPAEEKKPKPAEEEQPKPTEEEKPKPVEEEKPKPVEEEKPKPAEEEKPKPAEEKKPKPAEEEKPKSVEEEKLKQVEEEKSKPAEEEKPKPVEEEKPKPAEEEKPKPVEEEKPKPVEEEKPKPVEEEKPKPTEEEKPKPVEEEKPKPVEEEKPKPVEEEKTKPVEEEKPKPAEEEKPKPVEEEKTKPVEEEKPKPAEEEKPKPVEEEKPKPVEEEKPKAVEEEKPKRVEEEKPKPVEEEKPKPVEEEKPKPVEEEKPKPAEEEKPKPVEEEKPKPVEEGKPKPVEEEKPKPSEEEKQKPVEEQVQPEPTPVEEEKPTPEKPLSEPVPETQPQVPIEEVKAEAQKPLPKFIKDLKPNKTTLLEGDQLIIEGELDSVPTKVQLQINGEPVPDDRVKTDVKDKKIKFTLDNIQLDESGDFTVKANDEVESKPVSITVNADIPKFVKNLTINKKQFDAGETLNFECTLNKPFTEVVWLKDGQPLEQNEHIQFTQDGPKLKLTIKDAQPEDHTGTYSLKVKDVESDKVPVTVTKKVPKFVKELKPNKTTLLEGEQLVLECELDMVPTTVQLQINGEKVPDDRVKTEIKDKKIKFTLDNIKLDESGDHTVKVNDEVESKPVAIKVNADIPKFVKNLTINKKQFDIGEILNFECTLNKPFTEVVWLKDGQPIEQDERISFSTDGPKLKLTIKDAQPTDHTGTYSVQVKNVESDKVPVTVTKKVPKFVKDLKANKTTLTEGEQLVLECELDTIPTTVQLQINGEKVPDDRVKTEIKDKKIKFTLDNIKLDESGNFTAKVNDEVESKPVAIKVNADIPKFVKNLTINKKQFDLGETLNFECTLNKPFTEVVWLKDGQPIEEDEHIQFTQDGPKLKLTIKDAQPTDHTGTYSVQVKNVESDKVPVTVTKKVPKFVKDLKANKTTLTEGEQLILECELDMAPSKVELILNGEKVPDDRIKPEIKDKKIKFTLDNVKLDESGNFTVKVNDEVESKPVSITVNADIPKFVKNLTINKKQFDIGETLNFECTLNKPFTEVVWLKDGQPIEQDERISFSTDGPKLKLTIKDAQPTDHTGTYSVQVKNVESDKVPVTVTKKVPKFVKDLKANKSPLTEGEQLVLECELDMAPSSVELILNGEKVPEDRVKKEVKDKKIKFTLDNMKLDESGDYTVKVNDEVESKPVAIKVNADIPKFVKNLTINKKQFDLGETLNFECTLNKPFTEVVWLKDGQPIEQDEHISFSADGPKLKLTIKDAQPSDHTGTYSVQVKNVESDKVPVTVTKKLPKFVKDLKANKTPLTEGEQLVLDCELDMAPSKVELILNGEKVPDDRIKPEIKDKKIKFTLDNIQLNESGDFTVKVNDEVESKPVSIKVNADIPKFVKNLTINKKKFDIGETLNFECTLNKPFDQIVWLKDNEPIEEDAHIQFFVDGPKLKMTIKDAQPSDHTGTYSVRVKDVESDRIPVVVEEKPLTFVKDLTAKKTTLNENETLELSCQLSRPLKPDETIQWYRSEIEIPIEQEYSTEQINLQISNVETTMSGDYYLIISSPDEKKPLKSSTVKITIKPEEIKFLKPLRALKNPLNEDETLILECELDRPTYKNVKFSLNDKPLDENEDDRIKITQTGNKWQIQITHVKQEIDEGDYTVTINDKLTSPKVKVTIIKPLTFIQDLTVSNSEPIVDETIIFQCELSRPLPTGDSKDLLFTLNGKSLSNEQIRRLKIDISTTSPKIVLTLSNVKLTVDQGNYQLKILHLQELQSQTVNVKIRPKPIEVIQPLQPDKENVVEEDTLVLSTKLKNVPDNPTIVWLKDNQPISIDNKRIRSIPSRDGQQFKLSIENVKLDQSGTYALQINDEIITQCDINIKSIPLKTIVPLKVLGTPIVGGNVELQIELNRPNIPFVWLKDGIPLENQPSPIKDQTKYRLKLSDLKLDDSGVYSINFNDGELKENVNLNVALPSFEFIEQLKCIPSDDIEEDSNVIMQCVLNRPIDDENIPVTLLKNNKPLSAADNQRVRIERDGPTLKIHLNNVKSDDAGVYKVTVDKTKDTSTRLKVHDKPLAIIEQLHLVDAKDDTNTVSENLPFELFIRYNKPVKNVVLNRDNKRVPIDKHTQIIYEDNSTSVRIRFDAAQPDDKGKYETIVKDSTVTNKDGLRSQSVTINVKPLPVLFTSDIQVSTSDINNIPEKIELILTTTINQEKGKIKWFLNNKEIKEDQNHKIIVKNLQRQLIIKSTVIADSGIYSAKSDDDERTVELTIKVLDELRFTKELTPSNINTVEGKEKELVFECETSRSTTVQWFHDQQKLSPNELKKHYQIESLKNNTLHKLRILQPVTADSGVYRCVLPTNVETSSQCTIEPAGVDFLQHLATPVHVEYMKSALLECELSKRPQNVVWKDKRGQIIEDSDKYEIMNNGKLQGLMINDCDENDNGEYTITVDNTKSSTAEVIVEPHEEKVQAPSQKLQPEEPIKGGFRKLLPNKLNVNEDTDFILECEVNNPKQITDWYLDDDLIDEHTPRFEIINNGPIRQLKVHKAELNDTGKYTCKDRQSGETTNSDVDVAKAPIRIIKGLPETLIVPQGKI</sequence>
<feature type="compositionally biased region" description="Acidic residues" evidence="6">
    <location>
        <begin position="1180"/>
        <end position="1193"/>
    </location>
</feature>
<feature type="domain" description="Ig-like" evidence="8">
    <location>
        <begin position="3851"/>
        <end position="3952"/>
    </location>
</feature>
<dbReference type="Pfam" id="PF07679">
    <property type="entry name" value="I-set"/>
    <property type="match status" value="15"/>
</dbReference>
<dbReference type="SMART" id="SM00408">
    <property type="entry name" value="IGc2"/>
    <property type="match status" value="20"/>
</dbReference>
<evidence type="ECO:0000256" key="2">
    <source>
        <dbReference type="ARBA" id="ARBA00022490"/>
    </source>
</evidence>
<dbReference type="InterPro" id="IPR052385">
    <property type="entry name" value="Obscurin/Obscurin-like_Reg"/>
</dbReference>
<feature type="domain" description="Ig-like" evidence="8">
    <location>
        <begin position="2315"/>
        <end position="2399"/>
    </location>
</feature>
<dbReference type="SUPFAM" id="SSF48726">
    <property type="entry name" value="Immunoglobulin"/>
    <property type="match status" value="26"/>
</dbReference>
<dbReference type="GO" id="GO:0005737">
    <property type="term" value="C:cytoplasm"/>
    <property type="evidence" value="ECO:0007669"/>
    <property type="project" value="UniProtKB-SubCell"/>
</dbReference>
<accession>A0A814J7I7</accession>
<dbReference type="PROSITE" id="PS50835">
    <property type="entry name" value="IG_LIKE"/>
    <property type="match status" value="14"/>
</dbReference>
<dbReference type="SUPFAM" id="SSF56112">
    <property type="entry name" value="Protein kinase-like (PK-like)"/>
    <property type="match status" value="1"/>
</dbReference>
<protein>
    <submittedName>
        <fullName evidence="9">Uncharacterized protein</fullName>
    </submittedName>
</protein>
<keyword evidence="3" id="KW-0597">Phosphoprotein</keyword>
<dbReference type="InterPro" id="IPR007110">
    <property type="entry name" value="Ig-like_dom"/>
</dbReference>
<evidence type="ECO:0000256" key="5">
    <source>
        <dbReference type="ARBA" id="ARBA00023319"/>
    </source>
</evidence>
<feature type="compositionally biased region" description="Basic and acidic residues" evidence="6">
    <location>
        <begin position="1195"/>
        <end position="1210"/>
    </location>
</feature>
<feature type="domain" description="Ig-like" evidence="8">
    <location>
        <begin position="3165"/>
        <end position="3259"/>
    </location>
</feature>
<feature type="compositionally biased region" description="Basic and acidic residues" evidence="6">
    <location>
        <begin position="1725"/>
        <end position="1735"/>
    </location>
</feature>
<dbReference type="InterPro" id="IPR013098">
    <property type="entry name" value="Ig_I-set"/>
</dbReference>
<comment type="caution">
    <text evidence="9">The sequence shown here is derived from an EMBL/GenBank/DDBJ whole genome shotgun (WGS) entry which is preliminary data.</text>
</comment>
<dbReference type="PANTHER" id="PTHR35971:SF5">
    <property type="entry name" value="OBSCURIN LIKE CYTOSKELETAL ADAPTOR 1"/>
    <property type="match status" value="1"/>
</dbReference>
<dbReference type="CDD" id="cd00096">
    <property type="entry name" value="Ig"/>
    <property type="match status" value="6"/>
</dbReference>
<evidence type="ECO:0000256" key="1">
    <source>
        <dbReference type="ARBA" id="ARBA00004496"/>
    </source>
</evidence>
<feature type="domain" description="Ig-like" evidence="8">
    <location>
        <begin position="2500"/>
        <end position="2584"/>
    </location>
</feature>
<dbReference type="PROSITE" id="PS50011">
    <property type="entry name" value="PROTEIN_KINASE_DOM"/>
    <property type="match status" value="1"/>
</dbReference>
<dbReference type="Gene3D" id="2.60.40.10">
    <property type="entry name" value="Immunoglobulins"/>
    <property type="match status" value="28"/>
</dbReference>
<keyword evidence="2" id="KW-0963">Cytoplasm</keyword>
<feature type="domain" description="Ig-like" evidence="8">
    <location>
        <begin position="470"/>
        <end position="558"/>
    </location>
</feature>
<dbReference type="InterPro" id="IPR003599">
    <property type="entry name" value="Ig_sub"/>
</dbReference>
<dbReference type="PANTHER" id="PTHR35971">
    <property type="entry name" value="SI:DKEY-31G6.6"/>
    <property type="match status" value="1"/>
</dbReference>
<dbReference type="Gene3D" id="1.10.510.10">
    <property type="entry name" value="Transferase(Phosphotransferase) domain 1"/>
    <property type="match status" value="1"/>
</dbReference>
<feature type="domain" description="Protein kinase" evidence="7">
    <location>
        <begin position="1"/>
        <end position="201"/>
    </location>
</feature>
<comment type="subcellular location">
    <subcellularLocation>
        <location evidence="1">Cytoplasm</location>
    </subcellularLocation>
</comment>
<evidence type="ECO:0000259" key="8">
    <source>
        <dbReference type="PROSITE" id="PS50835"/>
    </source>
</evidence>
<organism evidence="9 10">
    <name type="scientific">Rotaria sordida</name>
    <dbReference type="NCBI Taxonomy" id="392033"/>
    <lineage>
        <taxon>Eukaryota</taxon>
        <taxon>Metazoa</taxon>
        <taxon>Spiralia</taxon>
        <taxon>Gnathifera</taxon>
        <taxon>Rotifera</taxon>
        <taxon>Eurotatoria</taxon>
        <taxon>Bdelloidea</taxon>
        <taxon>Philodinida</taxon>
        <taxon>Philodinidae</taxon>
        <taxon>Rotaria</taxon>
    </lineage>
</organism>
<feature type="domain" description="Ig-like" evidence="8">
    <location>
        <begin position="2222"/>
        <end position="2309"/>
    </location>
</feature>
<evidence type="ECO:0000256" key="6">
    <source>
        <dbReference type="SAM" id="MobiDB-lite"/>
    </source>
</evidence>
<dbReference type="GO" id="GO:0005524">
    <property type="term" value="F:ATP binding"/>
    <property type="evidence" value="ECO:0007669"/>
    <property type="project" value="InterPro"/>
</dbReference>
<feature type="domain" description="Ig-like" evidence="8">
    <location>
        <begin position="2037"/>
        <end position="2124"/>
    </location>
</feature>
<dbReference type="Proteomes" id="UP000663882">
    <property type="component" value="Unassembled WGS sequence"/>
</dbReference>
<dbReference type="InterPro" id="IPR036179">
    <property type="entry name" value="Ig-like_dom_sf"/>
</dbReference>
<feature type="compositionally biased region" description="Basic and acidic residues" evidence="6">
    <location>
        <begin position="1219"/>
        <end position="1714"/>
    </location>
</feature>
<feature type="domain" description="Ig-like" evidence="8">
    <location>
        <begin position="2407"/>
        <end position="2494"/>
    </location>
</feature>